<name>A0A6J5LSX9_9CAUD</name>
<evidence type="ECO:0000313" key="1">
    <source>
        <dbReference type="EMBL" id="CAB4136126.1"/>
    </source>
</evidence>
<gene>
    <name evidence="1" type="ORF">UFOVP299_16</name>
</gene>
<dbReference type="EMBL" id="LR796313">
    <property type="protein sequence ID" value="CAB4136126.1"/>
    <property type="molecule type" value="Genomic_DNA"/>
</dbReference>
<organism evidence="1">
    <name type="scientific">uncultured Caudovirales phage</name>
    <dbReference type="NCBI Taxonomy" id="2100421"/>
    <lineage>
        <taxon>Viruses</taxon>
        <taxon>Duplodnaviria</taxon>
        <taxon>Heunggongvirae</taxon>
        <taxon>Uroviricota</taxon>
        <taxon>Caudoviricetes</taxon>
        <taxon>Peduoviridae</taxon>
        <taxon>Maltschvirus</taxon>
        <taxon>Maltschvirus maltsch</taxon>
    </lineage>
</organism>
<reference evidence="1" key="1">
    <citation type="submission" date="2020-04" db="EMBL/GenBank/DDBJ databases">
        <authorList>
            <person name="Chiriac C."/>
            <person name="Salcher M."/>
            <person name="Ghai R."/>
            <person name="Kavagutti S V."/>
        </authorList>
    </citation>
    <scope>NUCLEOTIDE SEQUENCE</scope>
</reference>
<proteinExistence type="predicted"/>
<sequence length="107" mass="12370">MSDIAKCSDFLCPSSKYCHRFTAPVGMLEYYQNFNREGDADNCNMFWSNGIDSNKCKLGGVKRDGEMCNLDYCTYPKCVQDDYCEYCHKTDSEHKMSCPTRKIQINL</sequence>
<accession>A0A6J5LSX9</accession>
<protein>
    <submittedName>
        <fullName evidence="1">Uncharacterized protein</fullName>
    </submittedName>
</protein>